<organism evidence="1 2">
    <name type="scientific">Amniculicola lignicola CBS 123094</name>
    <dbReference type="NCBI Taxonomy" id="1392246"/>
    <lineage>
        <taxon>Eukaryota</taxon>
        <taxon>Fungi</taxon>
        <taxon>Dikarya</taxon>
        <taxon>Ascomycota</taxon>
        <taxon>Pezizomycotina</taxon>
        <taxon>Dothideomycetes</taxon>
        <taxon>Pleosporomycetidae</taxon>
        <taxon>Pleosporales</taxon>
        <taxon>Amniculicolaceae</taxon>
        <taxon>Amniculicola</taxon>
    </lineage>
</organism>
<gene>
    <name evidence="1" type="ORF">P154DRAFT_596788</name>
</gene>
<sequence>MGPAQRNPALAEKLSHMRLTIAPIVHVQTGIAPPEFPPNMLSLFLLTEPDLDSMAQYYSQSTLDEFTHMYPQTMDWNRPFLNKNDNSLFSIYHLDQNGNSTEGRLTDHERLKIKMRMFARFIGLRGTETPRWEYERQMEVLQERIKWSLEEEERRNVERKCYRGPPRMP</sequence>
<reference evidence="1" key="1">
    <citation type="journal article" date="2020" name="Stud. Mycol.">
        <title>101 Dothideomycetes genomes: a test case for predicting lifestyles and emergence of pathogens.</title>
        <authorList>
            <person name="Haridas S."/>
            <person name="Albert R."/>
            <person name="Binder M."/>
            <person name="Bloem J."/>
            <person name="Labutti K."/>
            <person name="Salamov A."/>
            <person name="Andreopoulos B."/>
            <person name="Baker S."/>
            <person name="Barry K."/>
            <person name="Bills G."/>
            <person name="Bluhm B."/>
            <person name="Cannon C."/>
            <person name="Castanera R."/>
            <person name="Culley D."/>
            <person name="Daum C."/>
            <person name="Ezra D."/>
            <person name="Gonzalez J."/>
            <person name="Henrissat B."/>
            <person name="Kuo A."/>
            <person name="Liang C."/>
            <person name="Lipzen A."/>
            <person name="Lutzoni F."/>
            <person name="Magnuson J."/>
            <person name="Mondo S."/>
            <person name="Nolan M."/>
            <person name="Ohm R."/>
            <person name="Pangilinan J."/>
            <person name="Park H.-J."/>
            <person name="Ramirez L."/>
            <person name="Alfaro M."/>
            <person name="Sun H."/>
            <person name="Tritt A."/>
            <person name="Yoshinaga Y."/>
            <person name="Zwiers L.-H."/>
            <person name="Turgeon B."/>
            <person name="Goodwin S."/>
            <person name="Spatafora J."/>
            <person name="Crous P."/>
            <person name="Grigoriev I."/>
        </authorList>
    </citation>
    <scope>NUCLEOTIDE SEQUENCE</scope>
    <source>
        <strain evidence="1">CBS 123094</strain>
    </source>
</reference>
<name>A0A6A5WIA5_9PLEO</name>
<keyword evidence="2" id="KW-1185">Reference proteome</keyword>
<dbReference type="EMBL" id="ML977584">
    <property type="protein sequence ID" value="KAF2001167.1"/>
    <property type="molecule type" value="Genomic_DNA"/>
</dbReference>
<dbReference type="OrthoDB" id="4156665at2759"/>
<evidence type="ECO:0000313" key="2">
    <source>
        <dbReference type="Proteomes" id="UP000799779"/>
    </source>
</evidence>
<dbReference type="Proteomes" id="UP000799779">
    <property type="component" value="Unassembled WGS sequence"/>
</dbReference>
<protein>
    <submittedName>
        <fullName evidence="1">Uncharacterized protein</fullName>
    </submittedName>
</protein>
<accession>A0A6A5WIA5</accession>
<evidence type="ECO:0000313" key="1">
    <source>
        <dbReference type="EMBL" id="KAF2001167.1"/>
    </source>
</evidence>
<dbReference type="AlphaFoldDB" id="A0A6A5WIA5"/>
<proteinExistence type="predicted"/>